<dbReference type="InParanoid" id="F2TY22"/>
<feature type="region of interest" description="Disordered" evidence="3">
    <location>
        <begin position="1"/>
        <end position="36"/>
    </location>
</feature>
<dbReference type="OrthoDB" id="9924021at2759"/>
<feature type="region of interest" description="Disordered" evidence="3">
    <location>
        <begin position="769"/>
        <end position="795"/>
    </location>
</feature>
<feature type="domain" description="SAM" evidence="5">
    <location>
        <begin position="207"/>
        <end position="251"/>
    </location>
</feature>
<feature type="domain" description="SH2" evidence="4">
    <location>
        <begin position="670"/>
        <end position="762"/>
    </location>
</feature>
<dbReference type="SMART" id="SM00454">
    <property type="entry name" value="SAM"/>
    <property type="match status" value="1"/>
</dbReference>
<dbReference type="GO" id="GO:0007167">
    <property type="term" value="P:enzyme-linked receptor protein signaling pathway"/>
    <property type="evidence" value="ECO:0007669"/>
    <property type="project" value="TreeGrafter"/>
</dbReference>
<dbReference type="Pfam" id="PF00017">
    <property type="entry name" value="SH2"/>
    <property type="match status" value="3"/>
</dbReference>
<dbReference type="PRINTS" id="PR00401">
    <property type="entry name" value="SH2DOMAIN"/>
</dbReference>
<feature type="domain" description="SH2" evidence="4">
    <location>
        <begin position="77"/>
        <end position="174"/>
    </location>
</feature>
<evidence type="ECO:0000256" key="1">
    <source>
        <dbReference type="ARBA" id="ARBA00022999"/>
    </source>
</evidence>
<dbReference type="InterPro" id="IPR000980">
    <property type="entry name" value="SH2"/>
</dbReference>
<evidence type="ECO:0000313" key="7">
    <source>
        <dbReference type="Proteomes" id="UP000007799"/>
    </source>
</evidence>
<evidence type="ECO:0000256" key="3">
    <source>
        <dbReference type="SAM" id="MobiDB-lite"/>
    </source>
</evidence>
<dbReference type="Pfam" id="PF07647">
    <property type="entry name" value="SAM_2"/>
    <property type="match status" value="1"/>
</dbReference>
<dbReference type="CDD" id="cd09487">
    <property type="entry name" value="SAM_superfamily"/>
    <property type="match status" value="1"/>
</dbReference>
<dbReference type="InterPro" id="IPR013761">
    <property type="entry name" value="SAM/pointed_sf"/>
</dbReference>
<keyword evidence="7" id="KW-1185">Reference proteome</keyword>
<evidence type="ECO:0000313" key="6">
    <source>
        <dbReference type="EMBL" id="EGD76281.1"/>
    </source>
</evidence>
<sequence length="1258" mass="140632">MAMVTPVVEKDKHMVPPQDLVQPSTSTDQGREQQRDDDLARMLKLRMTDPELQATAQPLSDQITDSVVDMVTLAAPWYHGRRPRHSVNFALTPETKEAGSFAIRKVGDAVHDGFQLHLKTDEAILERHIEVTANETVRLEGTTAEYETLSQLVAAYSDGSESEGALPFPLLNPVRMRANTFGNTDASTAGPAPDDDGITHAADGEPWKIADVCDWLEDLGLSKYTPAFRDRGIDGVRLLNIDHLDLQQMGVDPHDARAIMRNVAALKAQTVEVSSETPSWVRRTLVVKELDGELRLFDAASGEEVYQLAHEIARQLNFAPPSSATTIKSSIADDEDDETEFAWVGDTKGWVRRGNSGRKLYEGDWSVDDMCAWLQHVNLDVCVPIFKQRRLTPSRFKALDPEQQAAIGEESGVGNALVEAWRLFNLRVFANMTAARPNGSAHQAPSAFPGMPFVDEFARVSPWCRIDEPSDKVAASLMDYAPAGGFAVVRHPEDDDTLQLLVVVPPFGLTPYNILVDDDRVRLESTRYLCRDLSELVHIFASDNDEKAWLLNLETPTDDYLSRPWFSDTLTPDTAAALVENQHVGSFVVFPSQFEDVFTLVYVSTEGVVEKNILSRNEGYQLEGGSHQVFPTLTDLVNHYTFVRMNDLGTMLLQDPADFQATHRHEHAPWFRPLMTRQDAEAVLAGLADGAFVVRKCEHNNATFALSYIFDGQVRHRLIDQDSEGITFFRESTRAFKSLYELVAAYSADHLDDIPCRLLNHIEAAQPPLSAASQQQQEATFAPDTTPAAATTAQPAPLDPIYGHGSFPWLQLSPVTKAQALASLAGKPDGAFVVRSSERAPTFLSLSYVFGDHIYHELIGLLNAETDGDSGVYLLSVPDRIFETIYDLVTYYKLNAGELHCPLVETDTAPAPAFIRERAAWLVLGLPRDEAVSLLEGKPTGTFIIRESQSSSAHLVLCLVDPTNTIVQEYIEMGDHGVYLEKNPDACFPTLHGLVQHYSQPQPELPCPLVVYDTPLWAASTRSLSDTFVSARPRQEERLTLESQHAASMRARTRPELFRDDDARFFVQHADDRSAELTAMRSDRTLKWRSFTDNTLPLVGTVQSSREMRRHQQQQQQQRHQKHTHRRTRQHHANGSRTFDDNLFGNREDAVKRTCRQLGLYTDPTSQSWMCIKQPLADVRHLLRHQGDFVVHKSAHGNYACLTMQHEGNAVSFEMVRRNGGLGLLDSRETFDRLTRLIEHYVHPAQTDLPASLGPNSM</sequence>
<feature type="domain" description="SH2" evidence="4">
    <location>
        <begin position="565"/>
        <end position="657"/>
    </location>
</feature>
<dbReference type="SUPFAM" id="SSF47769">
    <property type="entry name" value="SAM/Pointed domain"/>
    <property type="match status" value="1"/>
</dbReference>
<dbReference type="KEGG" id="sre:PTSG_00984"/>
<dbReference type="SUPFAM" id="SSF55550">
    <property type="entry name" value="SH2 domain"/>
    <property type="match status" value="6"/>
</dbReference>
<dbReference type="PROSITE" id="PS50105">
    <property type="entry name" value="SAM_DOMAIN"/>
    <property type="match status" value="1"/>
</dbReference>
<dbReference type="InterPro" id="IPR051184">
    <property type="entry name" value="Tyrosine-phos_adapter"/>
</dbReference>
<reference evidence="6" key="1">
    <citation type="submission" date="2009-08" db="EMBL/GenBank/DDBJ databases">
        <title>Annotation of Salpingoeca rosetta.</title>
        <authorList>
            <consortium name="The Broad Institute Genome Sequencing Platform"/>
            <person name="Russ C."/>
            <person name="Cuomo C."/>
            <person name="Burger G."/>
            <person name="Gray M.W."/>
            <person name="Holland P.W.H."/>
            <person name="King N."/>
            <person name="Lang F.B.F."/>
            <person name="Roger A.J."/>
            <person name="Ruiz-Trillo I."/>
            <person name="Young S.K."/>
            <person name="Zeng Q."/>
            <person name="Gargeya S."/>
            <person name="Alvarado L."/>
            <person name="Berlin A."/>
            <person name="Chapman S.B."/>
            <person name="Chen Z."/>
            <person name="Freedman E."/>
            <person name="Gellesch M."/>
            <person name="Goldberg J."/>
            <person name="Griggs A."/>
            <person name="Gujja S."/>
            <person name="Heilman E."/>
            <person name="Heiman D."/>
            <person name="Howarth C."/>
            <person name="Mehta T."/>
            <person name="Neiman D."/>
            <person name="Pearson M."/>
            <person name="Roberts A."/>
            <person name="Saif S."/>
            <person name="Shea T."/>
            <person name="Shenoy N."/>
            <person name="Sisk P."/>
            <person name="Stolte C."/>
            <person name="Sykes S."/>
            <person name="White J."/>
            <person name="Yandava C."/>
            <person name="Haas B."/>
            <person name="Nusbaum C."/>
            <person name="Birren B."/>
        </authorList>
    </citation>
    <scope>NUCLEOTIDE SEQUENCE [LARGE SCALE GENOMIC DNA]</scope>
    <source>
        <strain evidence="6">ATCC 50818</strain>
    </source>
</reference>
<organism evidence="7">
    <name type="scientific">Salpingoeca rosetta (strain ATCC 50818 / BSB-021)</name>
    <dbReference type="NCBI Taxonomy" id="946362"/>
    <lineage>
        <taxon>Eukaryota</taxon>
        <taxon>Choanoflagellata</taxon>
        <taxon>Craspedida</taxon>
        <taxon>Salpingoecidae</taxon>
        <taxon>Salpingoeca</taxon>
    </lineage>
</organism>
<dbReference type="PANTHER" id="PTHR19969">
    <property type="entry name" value="SH2-SH3 ADAPTOR PROTEIN-RELATED"/>
    <property type="match status" value="1"/>
</dbReference>
<dbReference type="EMBL" id="GL832956">
    <property type="protein sequence ID" value="EGD76281.1"/>
    <property type="molecule type" value="Genomic_DNA"/>
</dbReference>
<feature type="compositionally biased region" description="Basic residues" evidence="3">
    <location>
        <begin position="1119"/>
        <end position="1134"/>
    </location>
</feature>
<name>F2TY22_SALR5</name>
<dbReference type="GO" id="GO:0016477">
    <property type="term" value="P:cell migration"/>
    <property type="evidence" value="ECO:0007669"/>
    <property type="project" value="TreeGrafter"/>
</dbReference>
<evidence type="ECO:0000259" key="5">
    <source>
        <dbReference type="PROSITE" id="PS50105"/>
    </source>
</evidence>
<protein>
    <recommendedName>
        <fullName evidence="8">SH2 domain-containing protein</fullName>
    </recommendedName>
</protein>
<dbReference type="GO" id="GO:0005737">
    <property type="term" value="C:cytoplasm"/>
    <property type="evidence" value="ECO:0007669"/>
    <property type="project" value="TreeGrafter"/>
</dbReference>
<dbReference type="RefSeq" id="XP_004998456.1">
    <property type="nucleotide sequence ID" value="XM_004998399.1"/>
</dbReference>
<dbReference type="GO" id="GO:0030971">
    <property type="term" value="F:receptor tyrosine kinase binding"/>
    <property type="evidence" value="ECO:0007669"/>
    <property type="project" value="TreeGrafter"/>
</dbReference>
<feature type="region of interest" description="Disordered" evidence="3">
    <location>
        <begin position="1103"/>
        <end position="1143"/>
    </location>
</feature>
<dbReference type="GeneID" id="16079051"/>
<dbReference type="Proteomes" id="UP000007799">
    <property type="component" value="Unassembled WGS sequence"/>
</dbReference>
<dbReference type="InterPro" id="IPR036860">
    <property type="entry name" value="SH2_dom_sf"/>
</dbReference>
<dbReference type="CDD" id="cd00173">
    <property type="entry name" value="SH2"/>
    <property type="match status" value="5"/>
</dbReference>
<dbReference type="Gene3D" id="3.30.505.10">
    <property type="entry name" value="SH2 domain"/>
    <property type="match status" value="6"/>
</dbReference>
<accession>F2TY22</accession>
<keyword evidence="1 2" id="KW-0727">SH2 domain</keyword>
<proteinExistence type="predicted"/>
<feature type="domain" description="SH2" evidence="4">
    <location>
        <begin position="921"/>
        <end position="1016"/>
    </location>
</feature>
<dbReference type="GO" id="GO:0035591">
    <property type="term" value="F:signaling adaptor activity"/>
    <property type="evidence" value="ECO:0007669"/>
    <property type="project" value="TreeGrafter"/>
</dbReference>
<dbReference type="SMART" id="SM00252">
    <property type="entry name" value="SH2"/>
    <property type="match status" value="6"/>
</dbReference>
<evidence type="ECO:0008006" key="8">
    <source>
        <dbReference type="Google" id="ProtNLM"/>
    </source>
</evidence>
<dbReference type="PROSITE" id="PS50001">
    <property type="entry name" value="SH2"/>
    <property type="match status" value="5"/>
</dbReference>
<dbReference type="PANTHER" id="PTHR19969:SF5">
    <property type="entry name" value="CRK-LIKE PROTEIN"/>
    <property type="match status" value="1"/>
</dbReference>
<gene>
    <name evidence="6" type="ORF">PTSG_00984</name>
</gene>
<dbReference type="Gene3D" id="1.10.150.50">
    <property type="entry name" value="Transcription Factor, Ets-1"/>
    <property type="match status" value="1"/>
</dbReference>
<dbReference type="AlphaFoldDB" id="F2TY22"/>
<dbReference type="InterPro" id="IPR001660">
    <property type="entry name" value="SAM"/>
</dbReference>
<feature type="domain" description="SH2" evidence="4">
    <location>
        <begin position="809"/>
        <end position="911"/>
    </location>
</feature>
<evidence type="ECO:0000256" key="2">
    <source>
        <dbReference type="PROSITE-ProRule" id="PRU00191"/>
    </source>
</evidence>
<dbReference type="STRING" id="946362.F2TY22"/>
<evidence type="ECO:0000259" key="4">
    <source>
        <dbReference type="PROSITE" id="PS50001"/>
    </source>
</evidence>